<reference evidence="2" key="1">
    <citation type="submission" date="2023-07" db="EMBL/GenBank/DDBJ databases">
        <title>30 novel species of actinomycetes from the DSMZ collection.</title>
        <authorList>
            <person name="Nouioui I."/>
        </authorList>
    </citation>
    <scope>NUCLEOTIDE SEQUENCE [LARGE SCALE GENOMIC DNA]</scope>
    <source>
        <strain evidence="2">DSM 44743</strain>
    </source>
</reference>
<sequence>MRETSLDDHVTVHLVGGPPCWDGLAIEGVYDHEEIYEVPVGELGALLRAPSAPRPPQSKGAPEVRAVYEPLPGGNRNVWHFKGWE</sequence>
<evidence type="ECO:0000313" key="2">
    <source>
        <dbReference type="Proteomes" id="UP001183390"/>
    </source>
</evidence>
<keyword evidence="2" id="KW-1185">Reference proteome</keyword>
<dbReference type="Proteomes" id="UP001183390">
    <property type="component" value="Unassembled WGS sequence"/>
</dbReference>
<evidence type="ECO:0000313" key="1">
    <source>
        <dbReference type="EMBL" id="MDT0329958.1"/>
    </source>
</evidence>
<accession>A0ABU2MB98</accession>
<organism evidence="1 2">
    <name type="scientific">Nocardiopsis lambiniae</name>
    <dbReference type="NCBI Taxonomy" id="3075539"/>
    <lineage>
        <taxon>Bacteria</taxon>
        <taxon>Bacillati</taxon>
        <taxon>Actinomycetota</taxon>
        <taxon>Actinomycetes</taxon>
        <taxon>Streptosporangiales</taxon>
        <taxon>Nocardiopsidaceae</taxon>
        <taxon>Nocardiopsis</taxon>
    </lineage>
</organism>
<comment type="caution">
    <text evidence="1">The sequence shown here is derived from an EMBL/GenBank/DDBJ whole genome shotgun (WGS) entry which is preliminary data.</text>
</comment>
<name>A0ABU2MB98_9ACTN</name>
<protein>
    <submittedName>
        <fullName evidence="1">Uncharacterized protein</fullName>
    </submittedName>
</protein>
<dbReference type="EMBL" id="JAVREP010000010">
    <property type="protein sequence ID" value="MDT0329958.1"/>
    <property type="molecule type" value="Genomic_DNA"/>
</dbReference>
<proteinExistence type="predicted"/>
<dbReference type="RefSeq" id="WP_311512558.1">
    <property type="nucleotide sequence ID" value="NZ_JAVREP010000010.1"/>
</dbReference>
<gene>
    <name evidence="1" type="ORF">RM479_16225</name>
</gene>